<dbReference type="Proteomes" id="UP001596270">
    <property type="component" value="Unassembled WGS sequence"/>
</dbReference>
<dbReference type="InterPro" id="IPR024775">
    <property type="entry name" value="DinB-like"/>
</dbReference>
<evidence type="ECO:0000256" key="3">
    <source>
        <dbReference type="ARBA" id="ARBA00037882"/>
    </source>
</evidence>
<dbReference type="InterPro" id="IPR005532">
    <property type="entry name" value="SUMF_dom"/>
</dbReference>
<dbReference type="InterPro" id="IPR042095">
    <property type="entry name" value="SUMF_sf"/>
</dbReference>
<dbReference type="InterPro" id="IPR034660">
    <property type="entry name" value="DinB/YfiT-like"/>
</dbReference>
<evidence type="ECO:0000259" key="4">
    <source>
        <dbReference type="Pfam" id="PF03781"/>
    </source>
</evidence>
<evidence type="ECO:0000259" key="5">
    <source>
        <dbReference type="Pfam" id="PF12867"/>
    </source>
</evidence>
<keyword evidence="1" id="KW-0560">Oxidoreductase</keyword>
<reference evidence="7" key="1">
    <citation type="journal article" date="2019" name="Int. J. Syst. Evol. Microbiol.">
        <title>The Global Catalogue of Microorganisms (GCM) 10K type strain sequencing project: providing services to taxonomists for standard genome sequencing and annotation.</title>
        <authorList>
            <consortium name="The Broad Institute Genomics Platform"/>
            <consortium name="The Broad Institute Genome Sequencing Center for Infectious Disease"/>
            <person name="Wu L."/>
            <person name="Ma J."/>
        </authorList>
    </citation>
    <scope>NUCLEOTIDE SEQUENCE [LARGE SCALE GENOMIC DNA]</scope>
    <source>
        <strain evidence="7">CCUG 39402</strain>
    </source>
</reference>
<dbReference type="RefSeq" id="WP_371439780.1">
    <property type="nucleotide sequence ID" value="NZ_JBHSRS010000084.1"/>
</dbReference>
<evidence type="ECO:0000256" key="1">
    <source>
        <dbReference type="ARBA" id="ARBA00023002"/>
    </source>
</evidence>
<dbReference type="PANTHER" id="PTHR23150:SF36">
    <property type="entry name" value="HERCYNINE OXYGENASE"/>
    <property type="match status" value="1"/>
</dbReference>
<dbReference type="InterPro" id="IPR051043">
    <property type="entry name" value="Sulfatase_Mod_Factor_Kinase"/>
</dbReference>
<dbReference type="SUPFAM" id="SSF56436">
    <property type="entry name" value="C-type lectin-like"/>
    <property type="match status" value="1"/>
</dbReference>
<accession>A0ABW1U4E3</accession>
<dbReference type="NCBIfam" id="TIGR03440">
    <property type="entry name" value="egtB_TIGR03440"/>
    <property type="match status" value="1"/>
</dbReference>
<proteinExistence type="predicted"/>
<comment type="pathway">
    <text evidence="3">Amino-acid biosynthesis; ergothioneine biosynthesis.</text>
</comment>
<gene>
    <name evidence="6" type="primary">egtB</name>
    <name evidence="6" type="ORF">ACFQND_22545</name>
</gene>
<organism evidence="6 7">
    <name type="scientific">Polaromonas aquatica</name>
    <dbReference type="NCBI Taxonomy" id="332657"/>
    <lineage>
        <taxon>Bacteria</taxon>
        <taxon>Pseudomonadati</taxon>
        <taxon>Pseudomonadota</taxon>
        <taxon>Betaproteobacteria</taxon>
        <taxon>Burkholderiales</taxon>
        <taxon>Comamonadaceae</taxon>
        <taxon>Polaromonas</taxon>
    </lineage>
</organism>
<keyword evidence="2" id="KW-0408">Iron</keyword>
<dbReference type="EMBL" id="JBHSRS010000084">
    <property type="protein sequence ID" value="MFC6284015.1"/>
    <property type="molecule type" value="Genomic_DNA"/>
</dbReference>
<evidence type="ECO:0000313" key="6">
    <source>
        <dbReference type="EMBL" id="MFC6284015.1"/>
    </source>
</evidence>
<dbReference type="InterPro" id="IPR017806">
    <property type="entry name" value="EgtB"/>
</dbReference>
<evidence type="ECO:0000313" key="7">
    <source>
        <dbReference type="Proteomes" id="UP001596270"/>
    </source>
</evidence>
<dbReference type="Pfam" id="PF03781">
    <property type="entry name" value="FGE-sulfatase"/>
    <property type="match status" value="1"/>
</dbReference>
<dbReference type="Gene3D" id="3.90.1580.10">
    <property type="entry name" value="paralog of FGE (formylglycine-generating enzyme)"/>
    <property type="match status" value="1"/>
</dbReference>
<dbReference type="PANTHER" id="PTHR23150">
    <property type="entry name" value="SULFATASE MODIFYING FACTOR 1, 2"/>
    <property type="match status" value="1"/>
</dbReference>
<dbReference type="Pfam" id="PF12867">
    <property type="entry name" value="DinB_2"/>
    <property type="match status" value="1"/>
</dbReference>
<keyword evidence="7" id="KW-1185">Reference proteome</keyword>
<dbReference type="SUPFAM" id="SSF109854">
    <property type="entry name" value="DinB/YfiT-like putative metalloenzymes"/>
    <property type="match status" value="1"/>
</dbReference>
<name>A0ABW1U4E3_9BURK</name>
<feature type="domain" description="DinB-like" evidence="5">
    <location>
        <begin position="28"/>
        <end position="166"/>
    </location>
</feature>
<evidence type="ECO:0000256" key="2">
    <source>
        <dbReference type="ARBA" id="ARBA00023004"/>
    </source>
</evidence>
<feature type="domain" description="Sulfatase-modifying factor enzyme-like" evidence="4">
    <location>
        <begin position="198"/>
        <end position="448"/>
    </location>
</feature>
<sequence length="451" mass="51458">MKSTLPAPTSALQMDAPLSPLSKLAARFSAVRQQTENLIRPLSAEDCQLQSMPDASPAKWHLAHLTWFFETFVLERFEAGFKPFDASFRVLFNSYYNGVGDKYPRPQRGLISRPSLQEVLDYRAQVNLRMLETMARLQAHGSQREQCELRELITLGLQHEQQHQELLLTDIKHALSFNPERPAYARHWPLAGIAPQAASWLPYAGGLIEHGFDRAHDGEFAFDNETPRHRFYIAPFELASRLVTNGEMMAFIADRGYQRPELWLSMGWDWVQAGRHALPLYWQCSTGNGIGDYRNFTLQGLVDLDPNTPVCHLSYFEADALARWAGARLPTEFEWELAARGLPASAGPQGNFVENAAYHPLPQQENRQGQPMQMFGDVWEWTQSNYNPYPGYRPWEGLVGEYNGKFMCNQFVLRGGSCATPQSHIRASYRNFFPPDARWQFSGLRLARDIS</sequence>
<protein>
    <submittedName>
        <fullName evidence="6">Ergothioneine biosynthesis protein EgtB</fullName>
    </submittedName>
</protein>
<dbReference type="InterPro" id="IPR016187">
    <property type="entry name" value="CTDL_fold"/>
</dbReference>
<comment type="caution">
    <text evidence="6">The sequence shown here is derived from an EMBL/GenBank/DDBJ whole genome shotgun (WGS) entry which is preliminary data.</text>
</comment>